<evidence type="ECO:0000313" key="4">
    <source>
        <dbReference type="Proteomes" id="UP000027138"/>
    </source>
</evidence>
<evidence type="ECO:0000313" key="3">
    <source>
        <dbReference type="EMBL" id="KDP37152.1"/>
    </source>
</evidence>
<dbReference type="AlphaFoldDB" id="A0A067KLZ1"/>
<reference evidence="3 4" key="1">
    <citation type="journal article" date="2014" name="PLoS ONE">
        <title>Global Analysis of Gene Expression Profiles in Physic Nut (Jatropha curcas L.) Seedlings Exposed to Salt Stress.</title>
        <authorList>
            <person name="Zhang L."/>
            <person name="Zhang C."/>
            <person name="Wu P."/>
            <person name="Chen Y."/>
            <person name="Li M."/>
            <person name="Jiang H."/>
            <person name="Wu G."/>
        </authorList>
    </citation>
    <scope>NUCLEOTIDE SEQUENCE [LARGE SCALE GENOMIC DNA]</scope>
    <source>
        <strain evidence="4">cv. GZQX0401</strain>
        <tissue evidence="3">Young leaves</tissue>
    </source>
</reference>
<dbReference type="Pfam" id="PF01426">
    <property type="entry name" value="BAH"/>
    <property type="match status" value="1"/>
</dbReference>
<evidence type="ECO:0000256" key="1">
    <source>
        <dbReference type="SAM" id="MobiDB-lite"/>
    </source>
</evidence>
<dbReference type="SUPFAM" id="SSF54928">
    <property type="entry name" value="RNA-binding domain, RBD"/>
    <property type="match status" value="1"/>
</dbReference>
<dbReference type="PROSITE" id="PS51038">
    <property type="entry name" value="BAH"/>
    <property type="match status" value="1"/>
</dbReference>
<feature type="domain" description="BAH" evidence="2">
    <location>
        <begin position="41"/>
        <end position="168"/>
    </location>
</feature>
<name>A0A067KLZ1_JATCU</name>
<dbReference type="PANTHER" id="PTHR47073">
    <property type="entry name" value="PROTEIN ANTI-SILENCING 1"/>
    <property type="match status" value="1"/>
</dbReference>
<dbReference type="InterPro" id="IPR035979">
    <property type="entry name" value="RBD_domain_sf"/>
</dbReference>
<dbReference type="GO" id="GO:0003682">
    <property type="term" value="F:chromatin binding"/>
    <property type="evidence" value="ECO:0007669"/>
    <property type="project" value="InterPro"/>
</dbReference>
<dbReference type="InterPro" id="IPR043151">
    <property type="entry name" value="BAH_sf"/>
</dbReference>
<proteinExistence type="predicted"/>
<gene>
    <name evidence="3" type="ORF">JCGZ_06208</name>
</gene>
<organism evidence="3 4">
    <name type="scientific">Jatropha curcas</name>
    <name type="common">Barbados nut</name>
    <dbReference type="NCBI Taxonomy" id="180498"/>
    <lineage>
        <taxon>Eukaryota</taxon>
        <taxon>Viridiplantae</taxon>
        <taxon>Streptophyta</taxon>
        <taxon>Embryophyta</taxon>
        <taxon>Tracheophyta</taxon>
        <taxon>Spermatophyta</taxon>
        <taxon>Magnoliopsida</taxon>
        <taxon>eudicotyledons</taxon>
        <taxon>Gunneridae</taxon>
        <taxon>Pentapetalae</taxon>
        <taxon>rosids</taxon>
        <taxon>fabids</taxon>
        <taxon>Malpighiales</taxon>
        <taxon>Euphorbiaceae</taxon>
        <taxon>Crotonoideae</taxon>
        <taxon>Jatropheae</taxon>
        <taxon>Jatropha</taxon>
    </lineage>
</organism>
<sequence length="502" mass="57478">MLLHKDPNGEKAHIFKWGVKRGVGRTNKDIHFYESFTYHGVEYFLYDCVHFQDIGTVESYIGKLVKIYETPTHEKKVKVVWFFRPGEIRNFLGDYEPRWNEIFLASGEGKGLSNINHLEAIVDKCNVICASSDKRNPQPTEQELKLAEYIFYCSFDVRECKILKNFADHIDGIKVEHFFNKTKDKVISQPTLKLVVKGNGHEVRKESKEVTAVLGEQEDISYEHAILSRKSPNDSGGTGPSKIPCSQVDDKAKKVRSYRDSFTFDTSNIQPHKKRKLSQGEREGTVSNKVGPRVALDRGAKTVGKVTTRPDSDKRHWFKETTWGDKLRMAEEAGTLVLLENLDRSITSSEIEDLLLHALNQRVQAKVIHHSTFSSPQNGKCLVIFESKDAADSSVSKLQRSCLMMAGGRPLVCSTFSLRDPAKPATFMGHICLSRIKRRQSEEMRKAVSTSHFSQPNTVEHVMAMDWRVLQEKSDNWWKQLHMRQAKEIEDARNQLRMNYDN</sequence>
<dbReference type="STRING" id="180498.A0A067KLZ1"/>
<evidence type="ECO:0000259" key="2">
    <source>
        <dbReference type="PROSITE" id="PS51038"/>
    </source>
</evidence>
<accession>A0A067KLZ1</accession>
<dbReference type="PANTHER" id="PTHR47073:SF7">
    <property type="entry name" value="BAH DOMAIN-CONTAINING PROTEIN"/>
    <property type="match status" value="1"/>
</dbReference>
<protein>
    <recommendedName>
        <fullName evidence="2">BAH domain-containing protein</fullName>
    </recommendedName>
</protein>
<dbReference type="OrthoDB" id="1896853at2759"/>
<dbReference type="Proteomes" id="UP000027138">
    <property type="component" value="Unassembled WGS sequence"/>
</dbReference>
<keyword evidence="4" id="KW-1185">Reference proteome</keyword>
<dbReference type="GO" id="GO:0003723">
    <property type="term" value="F:RNA binding"/>
    <property type="evidence" value="ECO:0007669"/>
    <property type="project" value="TreeGrafter"/>
</dbReference>
<dbReference type="InterPro" id="IPR001025">
    <property type="entry name" value="BAH_dom"/>
</dbReference>
<dbReference type="FunFam" id="2.30.30.490:FF:000017">
    <property type="entry name" value="Bromo-adjacent homology (BAH) domain-containing protein"/>
    <property type="match status" value="1"/>
</dbReference>
<dbReference type="EMBL" id="KK914415">
    <property type="protein sequence ID" value="KDP37152.1"/>
    <property type="molecule type" value="Genomic_DNA"/>
</dbReference>
<dbReference type="Gene3D" id="2.30.30.490">
    <property type="match status" value="1"/>
</dbReference>
<feature type="region of interest" description="Disordered" evidence="1">
    <location>
        <begin position="227"/>
        <end position="252"/>
    </location>
</feature>